<dbReference type="InterPro" id="IPR004477">
    <property type="entry name" value="ComEC_N"/>
</dbReference>
<dbReference type="NCBIfam" id="TIGR00360">
    <property type="entry name" value="ComEC_N-term"/>
    <property type="match status" value="1"/>
</dbReference>
<dbReference type="PANTHER" id="PTHR30619:SF7">
    <property type="entry name" value="BETA-LACTAMASE DOMAIN PROTEIN"/>
    <property type="match status" value="1"/>
</dbReference>
<sequence length="847" mass="92421">MVLRPVLWLGLAYIAGEILVWMKFADPAVWIWMACSCLCLTAAAGLIMNKRLYTFFTGRSPDKKTADLAVLIGLPVFFIFGAMRFYTAMDGALSRDAVMEVMIAGQDRLQTFSGTLDGIEEKTNSWYFFVKDCDPAVGGQLLVSVNKADMTVDGESYTAGDKVAFKGELELFSHPANEGAFDEWLYYHSRGIAARVWADSVSVTRQSTSWPQQAAKAVRQWMKKGCQTWLSPEYAGITVSMVCGDKALMDDELQSLYQKSGISHILAISGLHVTFLGMGICSLLGRLHLPRWMCILAGMVIVLVYGWFTGMEPSTCRSVVMTIVSLGARWLGRTYDIKNGLALAALWILIPSPLMVTQPGFLLSFIAVGSLVLCPAFGEPSPKRDKKGAKAIVGLWLLRVKSSMVSPVFVTLGMLPVLSWCFFEVSMYSIFINLAVIPLMSLVYPAMLVCALTAPLLGEGGFLLYRLIEGILAVYEGLCRLTVEIPGAVVITGQPSSGEMVLIYGMFLAAAFVFCRAQELAPGLYKRLWHLGSLFFVTVGCLLIFLEKTPEKMTVTMVDVGQGDCFFIQLPDGENILVDGGSSDEKQMGTYILTPFLKSRGVRRLDGVFLSHMDTDHVNGVQEMMGSVFWNGKDGSRVPGSIAVEALFMPGNVSSGGGHETLMALAGAMGTKCYGLWAGQTVDIGALEIAVAAPDREETAGGENYETAGEDSADRNDGSLVLYMSYGDFAMLFTGDISQKAEEDVIRTMESLGLKGCHVLKVAHHGSRGSSGDAFLDYVRPQAALISCGRDNSYGHPHGELLERLSRYCGNIYVTAKDGAVKTETDGKFIKTVVWSWKDGYNIRQEE</sequence>
<dbReference type="Proteomes" id="UP000823927">
    <property type="component" value="Unassembled WGS sequence"/>
</dbReference>
<evidence type="ECO:0000259" key="7">
    <source>
        <dbReference type="SMART" id="SM00849"/>
    </source>
</evidence>
<reference evidence="8" key="2">
    <citation type="journal article" date="2021" name="PeerJ">
        <title>Extensive microbial diversity within the chicken gut microbiome revealed by metagenomics and culture.</title>
        <authorList>
            <person name="Gilroy R."/>
            <person name="Ravi A."/>
            <person name="Getino M."/>
            <person name="Pursley I."/>
            <person name="Horton D.L."/>
            <person name="Alikhan N.F."/>
            <person name="Baker D."/>
            <person name="Gharbi K."/>
            <person name="Hall N."/>
            <person name="Watson M."/>
            <person name="Adriaenssens E.M."/>
            <person name="Foster-Nyarko E."/>
            <person name="Jarju S."/>
            <person name="Secka A."/>
            <person name="Antonio M."/>
            <person name="Oren A."/>
            <person name="Chaudhuri R.R."/>
            <person name="La Ragione R."/>
            <person name="Hildebrand F."/>
            <person name="Pallen M.J."/>
        </authorList>
    </citation>
    <scope>NUCLEOTIDE SEQUENCE</scope>
    <source>
        <strain evidence="8">CHK178-757</strain>
    </source>
</reference>
<evidence type="ECO:0000256" key="5">
    <source>
        <dbReference type="ARBA" id="ARBA00023136"/>
    </source>
</evidence>
<dbReference type="SMART" id="SM00849">
    <property type="entry name" value="Lactamase_B"/>
    <property type="match status" value="1"/>
</dbReference>
<dbReference type="Pfam" id="PF00753">
    <property type="entry name" value="Lactamase_B"/>
    <property type="match status" value="1"/>
</dbReference>
<feature type="transmembrane region" description="Helical" evidence="6">
    <location>
        <begin position="68"/>
        <end position="86"/>
    </location>
</feature>
<dbReference type="PANTHER" id="PTHR30619">
    <property type="entry name" value="DNA INTERNALIZATION/COMPETENCE PROTEIN COMEC/REC2"/>
    <property type="match status" value="1"/>
</dbReference>
<dbReference type="InterPro" id="IPR025405">
    <property type="entry name" value="DUF4131"/>
</dbReference>
<feature type="transmembrane region" description="Helical" evidence="6">
    <location>
        <begin position="430"/>
        <end position="457"/>
    </location>
</feature>
<name>A0A9D1F4J1_9FIRM</name>
<evidence type="ECO:0000256" key="1">
    <source>
        <dbReference type="ARBA" id="ARBA00004651"/>
    </source>
</evidence>
<feature type="domain" description="Metallo-beta-lactamase" evidence="7">
    <location>
        <begin position="562"/>
        <end position="790"/>
    </location>
</feature>
<dbReference type="InterPro" id="IPR004797">
    <property type="entry name" value="Competence_ComEC/Rec2"/>
</dbReference>
<dbReference type="Gene3D" id="3.60.15.10">
    <property type="entry name" value="Ribonuclease Z/Hydroxyacylglutathione hydrolase-like"/>
    <property type="match status" value="1"/>
</dbReference>
<evidence type="ECO:0000256" key="2">
    <source>
        <dbReference type="ARBA" id="ARBA00022475"/>
    </source>
</evidence>
<protein>
    <submittedName>
        <fullName evidence="8">DNA internalization-related competence protein ComEC/Rec2</fullName>
    </submittedName>
</protein>
<evidence type="ECO:0000313" key="9">
    <source>
        <dbReference type="Proteomes" id="UP000823927"/>
    </source>
</evidence>
<dbReference type="InterPro" id="IPR001279">
    <property type="entry name" value="Metallo-B-lactamas"/>
</dbReference>
<gene>
    <name evidence="8" type="ORF">IAB46_07450</name>
</gene>
<feature type="transmembrane region" description="Helical" evidence="6">
    <location>
        <begin position="292"/>
        <end position="310"/>
    </location>
</feature>
<accession>A0A9D1F4J1</accession>
<dbReference type="NCBIfam" id="TIGR00361">
    <property type="entry name" value="ComEC_Rec2"/>
    <property type="match status" value="1"/>
</dbReference>
<dbReference type="InterPro" id="IPR052159">
    <property type="entry name" value="Competence_DNA_uptake"/>
</dbReference>
<evidence type="ECO:0000256" key="3">
    <source>
        <dbReference type="ARBA" id="ARBA00022692"/>
    </source>
</evidence>
<evidence type="ECO:0000256" key="6">
    <source>
        <dbReference type="SAM" id="Phobius"/>
    </source>
</evidence>
<comment type="subcellular location">
    <subcellularLocation>
        <location evidence="1">Cell membrane</location>
        <topology evidence="1">Multi-pass membrane protein</topology>
    </subcellularLocation>
</comment>
<feature type="transmembrane region" description="Helical" evidence="6">
    <location>
        <begin position="500"/>
        <end position="516"/>
    </location>
</feature>
<keyword evidence="2" id="KW-1003">Cell membrane</keyword>
<dbReference type="EMBL" id="DVIT01000027">
    <property type="protein sequence ID" value="HIS47376.1"/>
    <property type="molecule type" value="Genomic_DNA"/>
</dbReference>
<dbReference type="Pfam" id="PF03772">
    <property type="entry name" value="Competence"/>
    <property type="match status" value="1"/>
</dbReference>
<feature type="transmembrane region" description="Helical" evidence="6">
    <location>
        <begin position="528"/>
        <end position="546"/>
    </location>
</feature>
<evidence type="ECO:0000256" key="4">
    <source>
        <dbReference type="ARBA" id="ARBA00022989"/>
    </source>
</evidence>
<proteinExistence type="predicted"/>
<dbReference type="GO" id="GO:0005886">
    <property type="term" value="C:plasma membrane"/>
    <property type="evidence" value="ECO:0007669"/>
    <property type="project" value="UniProtKB-SubCell"/>
</dbReference>
<dbReference type="Pfam" id="PF13567">
    <property type="entry name" value="DUF4131"/>
    <property type="match status" value="1"/>
</dbReference>
<dbReference type="GO" id="GO:0030420">
    <property type="term" value="P:establishment of competence for transformation"/>
    <property type="evidence" value="ECO:0007669"/>
    <property type="project" value="InterPro"/>
</dbReference>
<comment type="caution">
    <text evidence="8">The sequence shown here is derived from an EMBL/GenBank/DDBJ whole genome shotgun (WGS) entry which is preliminary data.</text>
</comment>
<dbReference type="InterPro" id="IPR036866">
    <property type="entry name" value="RibonucZ/Hydroxyglut_hydro"/>
</dbReference>
<feature type="transmembrane region" description="Helical" evidence="6">
    <location>
        <begin position="404"/>
        <end position="423"/>
    </location>
</feature>
<dbReference type="InterPro" id="IPR035681">
    <property type="entry name" value="ComA-like_MBL"/>
</dbReference>
<keyword evidence="5 6" id="KW-0472">Membrane</keyword>
<feature type="transmembrane region" description="Helical" evidence="6">
    <location>
        <begin position="265"/>
        <end position="285"/>
    </location>
</feature>
<feature type="transmembrane region" description="Helical" evidence="6">
    <location>
        <begin position="7"/>
        <end position="24"/>
    </location>
</feature>
<dbReference type="AlphaFoldDB" id="A0A9D1F4J1"/>
<keyword evidence="3 6" id="KW-0812">Transmembrane</keyword>
<dbReference type="SUPFAM" id="SSF56281">
    <property type="entry name" value="Metallo-hydrolase/oxidoreductase"/>
    <property type="match status" value="1"/>
</dbReference>
<keyword evidence="4 6" id="KW-1133">Transmembrane helix</keyword>
<organism evidence="8 9">
    <name type="scientific">Candidatus Scybalocola faecigallinarum</name>
    <dbReference type="NCBI Taxonomy" id="2840941"/>
    <lineage>
        <taxon>Bacteria</taxon>
        <taxon>Bacillati</taxon>
        <taxon>Bacillota</taxon>
        <taxon>Clostridia</taxon>
        <taxon>Lachnospirales</taxon>
        <taxon>Lachnospiraceae</taxon>
        <taxon>Lachnospiraceae incertae sedis</taxon>
        <taxon>Candidatus Scybalocola (ex Gilroy et al. 2021)</taxon>
    </lineage>
</organism>
<reference evidence="8" key="1">
    <citation type="submission" date="2020-10" db="EMBL/GenBank/DDBJ databases">
        <authorList>
            <person name="Gilroy R."/>
        </authorList>
    </citation>
    <scope>NUCLEOTIDE SEQUENCE</scope>
    <source>
        <strain evidence="8">CHK178-757</strain>
    </source>
</reference>
<dbReference type="CDD" id="cd07731">
    <property type="entry name" value="ComA-like_MBL-fold"/>
    <property type="match status" value="1"/>
</dbReference>
<evidence type="ECO:0000313" key="8">
    <source>
        <dbReference type="EMBL" id="HIS47376.1"/>
    </source>
</evidence>
<feature type="transmembrane region" description="Helical" evidence="6">
    <location>
        <begin position="30"/>
        <end position="48"/>
    </location>
</feature>